<dbReference type="PANTHER" id="PTHR30616:SF2">
    <property type="entry name" value="PURINE NUCLEOSIDE PHOSPHORYLASE LACC1"/>
    <property type="match status" value="1"/>
</dbReference>
<evidence type="ECO:0000256" key="5">
    <source>
        <dbReference type="ARBA" id="ARBA00022801"/>
    </source>
</evidence>
<dbReference type="AlphaFoldDB" id="A0A9D5P5T7"/>
<dbReference type="CDD" id="cd16833">
    <property type="entry name" value="YfiH"/>
    <property type="match status" value="1"/>
</dbReference>
<comment type="catalytic activity">
    <reaction evidence="9">
        <text>S-methyl-5'-thioadenosine + phosphate = 5-(methylsulfanyl)-alpha-D-ribose 1-phosphate + adenine</text>
        <dbReference type="Rhea" id="RHEA:11852"/>
        <dbReference type="ChEBI" id="CHEBI:16708"/>
        <dbReference type="ChEBI" id="CHEBI:17509"/>
        <dbReference type="ChEBI" id="CHEBI:43474"/>
        <dbReference type="ChEBI" id="CHEBI:58533"/>
        <dbReference type="EC" id="2.4.2.28"/>
    </reaction>
    <physiologicalReaction direction="left-to-right" evidence="9">
        <dbReference type="Rhea" id="RHEA:11853"/>
    </physiologicalReaction>
</comment>
<keyword evidence="3" id="KW-0808">Transferase</keyword>
<protein>
    <recommendedName>
        <fullName evidence="10">Purine nucleoside phosphorylase</fullName>
    </recommendedName>
</protein>
<dbReference type="InterPro" id="IPR003730">
    <property type="entry name" value="Cu_polyphenol_OxRdtase"/>
</dbReference>
<evidence type="ECO:0000256" key="8">
    <source>
        <dbReference type="ARBA" id="ARBA00048968"/>
    </source>
</evidence>
<evidence type="ECO:0000256" key="9">
    <source>
        <dbReference type="ARBA" id="ARBA00049893"/>
    </source>
</evidence>
<comment type="catalytic activity">
    <reaction evidence="7">
        <text>adenosine + H2O + H(+) = inosine + NH4(+)</text>
        <dbReference type="Rhea" id="RHEA:24408"/>
        <dbReference type="ChEBI" id="CHEBI:15377"/>
        <dbReference type="ChEBI" id="CHEBI:15378"/>
        <dbReference type="ChEBI" id="CHEBI:16335"/>
        <dbReference type="ChEBI" id="CHEBI:17596"/>
        <dbReference type="ChEBI" id="CHEBI:28938"/>
        <dbReference type="EC" id="3.5.4.4"/>
    </reaction>
    <physiologicalReaction direction="left-to-right" evidence="7">
        <dbReference type="Rhea" id="RHEA:24409"/>
    </physiologicalReaction>
</comment>
<evidence type="ECO:0000256" key="6">
    <source>
        <dbReference type="ARBA" id="ARBA00022833"/>
    </source>
</evidence>
<name>A0A9D5P5T7_XYLRU</name>
<dbReference type="SUPFAM" id="SSF64438">
    <property type="entry name" value="CNF1/YfiH-like putative cysteine hydrolases"/>
    <property type="match status" value="1"/>
</dbReference>
<dbReference type="NCBIfam" id="TIGR00726">
    <property type="entry name" value="peptidoglycan editing factor PgeF"/>
    <property type="match status" value="1"/>
</dbReference>
<gene>
    <name evidence="11" type="primary">pgeF</name>
    <name evidence="11" type="ORF">E7101_01545</name>
</gene>
<evidence type="ECO:0000256" key="3">
    <source>
        <dbReference type="ARBA" id="ARBA00022679"/>
    </source>
</evidence>
<evidence type="ECO:0000256" key="7">
    <source>
        <dbReference type="ARBA" id="ARBA00047989"/>
    </source>
</evidence>
<evidence type="ECO:0000313" key="12">
    <source>
        <dbReference type="Proteomes" id="UP000806522"/>
    </source>
</evidence>
<proteinExistence type="inferred from homology"/>
<dbReference type="Proteomes" id="UP000806522">
    <property type="component" value="Unassembled WGS sequence"/>
</dbReference>
<comment type="catalytic activity">
    <reaction evidence="1">
        <text>inosine + phosphate = alpha-D-ribose 1-phosphate + hypoxanthine</text>
        <dbReference type="Rhea" id="RHEA:27646"/>
        <dbReference type="ChEBI" id="CHEBI:17368"/>
        <dbReference type="ChEBI" id="CHEBI:17596"/>
        <dbReference type="ChEBI" id="CHEBI:43474"/>
        <dbReference type="ChEBI" id="CHEBI:57720"/>
        <dbReference type="EC" id="2.4.2.1"/>
    </reaction>
    <physiologicalReaction direction="left-to-right" evidence="1">
        <dbReference type="Rhea" id="RHEA:27647"/>
    </physiologicalReaction>
</comment>
<reference evidence="11" key="1">
    <citation type="submission" date="2019-04" db="EMBL/GenBank/DDBJ databases">
        <title>Evolution of Biomass-Degrading Anaerobic Consortia Revealed by Metagenomics.</title>
        <authorList>
            <person name="Peng X."/>
        </authorList>
    </citation>
    <scope>NUCLEOTIDE SEQUENCE</scope>
    <source>
        <strain evidence="11">SIG140</strain>
    </source>
</reference>
<dbReference type="GO" id="GO:0016787">
    <property type="term" value="F:hydrolase activity"/>
    <property type="evidence" value="ECO:0007669"/>
    <property type="project" value="UniProtKB-KW"/>
</dbReference>
<evidence type="ECO:0000256" key="2">
    <source>
        <dbReference type="ARBA" id="ARBA00007353"/>
    </source>
</evidence>
<keyword evidence="5" id="KW-0378">Hydrolase</keyword>
<evidence type="ECO:0000256" key="10">
    <source>
        <dbReference type="RuleBase" id="RU361274"/>
    </source>
</evidence>
<dbReference type="GO" id="GO:0017061">
    <property type="term" value="F:S-methyl-5-thioadenosine phosphorylase activity"/>
    <property type="evidence" value="ECO:0007669"/>
    <property type="project" value="UniProtKB-EC"/>
</dbReference>
<dbReference type="GO" id="GO:0005507">
    <property type="term" value="F:copper ion binding"/>
    <property type="evidence" value="ECO:0007669"/>
    <property type="project" value="TreeGrafter"/>
</dbReference>
<dbReference type="InterPro" id="IPR038371">
    <property type="entry name" value="Cu_polyphenol_OxRdtase_sf"/>
</dbReference>
<keyword evidence="6" id="KW-0862">Zinc</keyword>
<organism evidence="11 12">
    <name type="scientific">Xylanibacter ruminicola</name>
    <name type="common">Prevotella ruminicola</name>
    <dbReference type="NCBI Taxonomy" id="839"/>
    <lineage>
        <taxon>Bacteria</taxon>
        <taxon>Pseudomonadati</taxon>
        <taxon>Bacteroidota</taxon>
        <taxon>Bacteroidia</taxon>
        <taxon>Bacteroidales</taxon>
        <taxon>Prevotellaceae</taxon>
        <taxon>Xylanibacter</taxon>
    </lineage>
</organism>
<keyword evidence="4" id="KW-0479">Metal-binding</keyword>
<dbReference type="PANTHER" id="PTHR30616">
    <property type="entry name" value="UNCHARACTERIZED PROTEIN YFIH"/>
    <property type="match status" value="1"/>
</dbReference>
<sequence>MLHLQKEQDIIAFSTERGLVDMDAPYDGFNITWYTDDDAQHIADCRRDMCQMLGIDDQHLVLPRQVHDTKVAEVTADNIGDRFEGVDALITTLPRTCIGISTADCVPILIYDSYTRAIAVAHAGWRGTVAHIGCKTIAAMQQRYDSKPENLKIAIGPSIGPDAFEVGDEVYDAFDAAGFDMNRIAFKRNGKWHIDLWQANALDLLAMGVAEKHIETAAVCTYEHYDQFFSARRLGIKSGRIYTGIMIK</sequence>
<dbReference type="Pfam" id="PF02578">
    <property type="entry name" value="Cu-oxidase_4"/>
    <property type="match status" value="1"/>
</dbReference>
<dbReference type="Gene3D" id="3.60.140.10">
    <property type="entry name" value="CNF1/YfiH-like putative cysteine hydrolases"/>
    <property type="match status" value="1"/>
</dbReference>
<evidence type="ECO:0000256" key="1">
    <source>
        <dbReference type="ARBA" id="ARBA00000553"/>
    </source>
</evidence>
<accession>A0A9D5P5T7</accession>
<comment type="caution">
    <text evidence="11">The sequence shown here is derived from an EMBL/GenBank/DDBJ whole genome shotgun (WGS) entry which is preliminary data.</text>
</comment>
<comment type="catalytic activity">
    <reaction evidence="8">
        <text>adenosine + phosphate = alpha-D-ribose 1-phosphate + adenine</text>
        <dbReference type="Rhea" id="RHEA:27642"/>
        <dbReference type="ChEBI" id="CHEBI:16335"/>
        <dbReference type="ChEBI" id="CHEBI:16708"/>
        <dbReference type="ChEBI" id="CHEBI:43474"/>
        <dbReference type="ChEBI" id="CHEBI:57720"/>
        <dbReference type="EC" id="2.4.2.1"/>
    </reaction>
    <physiologicalReaction direction="left-to-right" evidence="8">
        <dbReference type="Rhea" id="RHEA:27643"/>
    </physiologicalReaction>
</comment>
<comment type="similarity">
    <text evidence="2 10">Belongs to the purine nucleoside phosphorylase YfiH/LACC1 family.</text>
</comment>
<dbReference type="InterPro" id="IPR011324">
    <property type="entry name" value="Cytotoxic_necrot_fac-like_cat"/>
</dbReference>
<dbReference type="EMBL" id="SUYC01000001">
    <property type="protein sequence ID" value="MBE6269621.1"/>
    <property type="molecule type" value="Genomic_DNA"/>
</dbReference>
<evidence type="ECO:0000313" key="11">
    <source>
        <dbReference type="EMBL" id="MBE6269621.1"/>
    </source>
</evidence>
<evidence type="ECO:0000256" key="4">
    <source>
        <dbReference type="ARBA" id="ARBA00022723"/>
    </source>
</evidence>